<protein>
    <recommendedName>
        <fullName evidence="2">PIF1/LRR1 pleckstrin homology domain-containing protein</fullName>
    </recommendedName>
</protein>
<dbReference type="InterPro" id="IPR057437">
    <property type="entry name" value="PIF1/LRR1_PH"/>
</dbReference>
<dbReference type="EMBL" id="JAVFKY010000002">
    <property type="protein sequence ID" value="KAK5580743.1"/>
    <property type="molecule type" value="Genomic_DNA"/>
</dbReference>
<proteinExistence type="predicted"/>
<dbReference type="Pfam" id="PF25344">
    <property type="entry name" value="PH_LRR1"/>
    <property type="match status" value="1"/>
</dbReference>
<keyword evidence="4" id="KW-1185">Reference proteome</keyword>
<dbReference type="Proteomes" id="UP001344447">
    <property type="component" value="Unassembled WGS sequence"/>
</dbReference>
<dbReference type="AlphaFoldDB" id="A0AAN7UFS7"/>
<accession>A0AAN7UFS7</accession>
<comment type="caution">
    <text evidence="3">The sequence shown here is derived from an EMBL/GenBank/DDBJ whole genome shotgun (WGS) entry which is preliminary data.</text>
</comment>
<evidence type="ECO:0000259" key="2">
    <source>
        <dbReference type="Pfam" id="PF25344"/>
    </source>
</evidence>
<gene>
    <name evidence="3" type="ORF">RB653_000767</name>
</gene>
<name>A0AAN7UFS7_9MYCE</name>
<organism evidence="3 4">
    <name type="scientific">Dictyostelium firmibasis</name>
    <dbReference type="NCBI Taxonomy" id="79012"/>
    <lineage>
        <taxon>Eukaryota</taxon>
        <taxon>Amoebozoa</taxon>
        <taxon>Evosea</taxon>
        <taxon>Eumycetozoa</taxon>
        <taxon>Dictyostelia</taxon>
        <taxon>Dictyosteliales</taxon>
        <taxon>Dictyosteliaceae</taxon>
        <taxon>Dictyostelium</taxon>
    </lineage>
</organism>
<sequence>MHIECNTVVDYLFQQRKQGRPGAQGITLFRNGQLQICLGIGKGSKMVHFKLEESLSKVYSGFINDGKCTIELKLAGGSTCNIIISKANPNHLNELVKILNIIDQQPDRAHEIDLRKNLDGENDEDSENDD</sequence>
<keyword evidence="1" id="KW-0539">Nucleus</keyword>
<evidence type="ECO:0000256" key="1">
    <source>
        <dbReference type="ARBA" id="ARBA00023242"/>
    </source>
</evidence>
<feature type="domain" description="PIF1/LRR1 pleckstrin homology" evidence="2">
    <location>
        <begin position="1"/>
        <end position="106"/>
    </location>
</feature>
<evidence type="ECO:0000313" key="4">
    <source>
        <dbReference type="Proteomes" id="UP001344447"/>
    </source>
</evidence>
<reference evidence="3 4" key="1">
    <citation type="submission" date="2023-11" db="EMBL/GenBank/DDBJ databases">
        <title>Dfirmibasis_genome.</title>
        <authorList>
            <person name="Edelbroek B."/>
            <person name="Kjellin J."/>
            <person name="Jerlstrom-Hultqvist J."/>
            <person name="Soderbom F."/>
        </authorList>
    </citation>
    <scope>NUCLEOTIDE SEQUENCE [LARGE SCALE GENOMIC DNA]</scope>
    <source>
        <strain evidence="3 4">TNS-C-14</strain>
    </source>
</reference>
<evidence type="ECO:0000313" key="3">
    <source>
        <dbReference type="EMBL" id="KAK5580743.1"/>
    </source>
</evidence>